<dbReference type="EMBL" id="AP026802">
    <property type="protein sequence ID" value="BDR58743.1"/>
    <property type="molecule type" value="Genomic_DNA"/>
</dbReference>
<protein>
    <submittedName>
        <fullName evidence="1">Uncharacterized protein</fullName>
    </submittedName>
</protein>
<sequence>MNIFKRFNIKLEFFPLLLVISAMFLSQQFLMKAKNYDVDRRLKIERVAGSGKDCVIYYERGFINDYRVHAYGRRKGNKMVPHEIVFGGPGGDDGFSCGFDFNFTKHTVNFFYIDGPAEQGDVFHQSYEEEYEIDDRGLMGKLLKVEKRNVRGDYPRKALDEHKSFFEMLRTKNLTYDVFKQKVERDLK</sequence>
<evidence type="ECO:0000313" key="2">
    <source>
        <dbReference type="Proteomes" id="UP001321861"/>
    </source>
</evidence>
<evidence type="ECO:0000313" key="1">
    <source>
        <dbReference type="EMBL" id="BDR58743.1"/>
    </source>
</evidence>
<name>A0AAU9DXA0_9LACO</name>
<proteinExistence type="predicted"/>
<dbReference type="RefSeq" id="WP_317634578.1">
    <property type="nucleotide sequence ID" value="NZ_AP026802.1"/>
</dbReference>
<keyword evidence="2" id="KW-1185">Reference proteome</keyword>
<dbReference type="AlphaFoldDB" id="A0AAU9DXA0"/>
<reference evidence="1 2" key="1">
    <citation type="journal article" date="2023" name="Microbiol. Spectr.">
        <title>Symbiosis of Carpenter Bees with Uncharacterized Lactic Acid Bacteria Showing NAD Auxotrophy.</title>
        <authorList>
            <person name="Kawasaki S."/>
            <person name="Ozawa K."/>
            <person name="Mori T."/>
            <person name="Yamamoto A."/>
            <person name="Ito M."/>
            <person name="Ohkuma M."/>
            <person name="Sakamoto M."/>
            <person name="Matsutani M."/>
        </authorList>
    </citation>
    <scope>NUCLEOTIDE SEQUENCE [LARGE SCALE GENOMIC DNA]</scope>
    <source>
        <strain evidence="1 2">XA3</strain>
    </source>
</reference>
<accession>A0AAU9DXA0</accession>
<dbReference type="KEGG" id="xap:XA3_11840"/>
<dbReference type="Proteomes" id="UP001321861">
    <property type="component" value="Chromosome"/>
</dbReference>
<organism evidence="1 2">
    <name type="scientific">Xylocopilactobacillus apicola</name>
    <dbReference type="NCBI Taxonomy" id="2932184"/>
    <lineage>
        <taxon>Bacteria</taxon>
        <taxon>Bacillati</taxon>
        <taxon>Bacillota</taxon>
        <taxon>Bacilli</taxon>
        <taxon>Lactobacillales</taxon>
        <taxon>Lactobacillaceae</taxon>
        <taxon>Xylocopilactobacillus</taxon>
    </lineage>
</organism>
<gene>
    <name evidence="1" type="ORF">XA3_11840</name>
</gene>